<proteinExistence type="predicted"/>
<dbReference type="Proteomes" id="UP001152531">
    <property type="component" value="Unassembled WGS sequence"/>
</dbReference>
<reference evidence="1" key="1">
    <citation type="submission" date="2022-06" db="EMBL/GenBank/DDBJ databases">
        <authorList>
            <person name="Legras J.-L."/>
            <person name="Devillers H."/>
            <person name="Grondin C."/>
        </authorList>
    </citation>
    <scope>NUCLEOTIDE SEQUENCE</scope>
    <source>
        <strain evidence="1">CLIB 1444</strain>
    </source>
</reference>
<comment type="caution">
    <text evidence="1">The sequence shown here is derived from an EMBL/GenBank/DDBJ whole genome shotgun (WGS) entry which is preliminary data.</text>
</comment>
<evidence type="ECO:0000313" key="1">
    <source>
        <dbReference type="EMBL" id="CAH6721303.1"/>
    </source>
</evidence>
<gene>
    <name evidence="1" type="ORF">CLIB1444_05S08086</name>
</gene>
<dbReference type="EMBL" id="CALSDN010000005">
    <property type="protein sequence ID" value="CAH6721303.1"/>
    <property type="molecule type" value="Genomic_DNA"/>
</dbReference>
<accession>A0ACA9Y977</accession>
<sequence length="464" mass="51771">MLISIEGEDVHLVIGVPLNHRLTQILESGAKPVIISKQPIDTDLKVISKDYDENDLFQDDIRVDRVFVTSSDQELIEKVFKDCKKLKIPINVTDKPEFSTFTILNTYVKGSLQIGVTTTGKGCKLSSKIKRHLISSLPPNMEDIITNVSNIRQQIKDIDNEDIEEDFKNPLVKEFEMTDEDKKKRRSRWLSQIIEYYPLEKLADISLNDLERSPSPQPEEGLKKGTISLVGAGPGSPDLLTTKAVNEILTADFILTDKLVPAQVLDLIPKKTPIFVAKKYPGNAEQAQQELLEIGLSKVSQGLKVIRLKQGDPYIFGRGGEEFKYFTERGYKVDVVPGITSALSAPMVADIPVTHRDVADQVLICTGTGRRGALPQIPEFVKSRTTIFLMSLHRSKEFVACLEQNGWPMDLPSCIVERANCVDERVTRCKLGDVHETMERIGSRPPGLLITGFACDILSSLSLK</sequence>
<keyword evidence="2" id="KW-1185">Reference proteome</keyword>
<protein>
    <submittedName>
        <fullName evidence="1">Uroporphyrinogen-III C-methyltransferase</fullName>
    </submittedName>
</protein>
<evidence type="ECO:0000313" key="2">
    <source>
        <dbReference type="Proteomes" id="UP001152531"/>
    </source>
</evidence>
<organism evidence="1 2">
    <name type="scientific">[Candida] jaroonii</name>
    <dbReference type="NCBI Taxonomy" id="467808"/>
    <lineage>
        <taxon>Eukaryota</taxon>
        <taxon>Fungi</taxon>
        <taxon>Dikarya</taxon>
        <taxon>Ascomycota</taxon>
        <taxon>Saccharomycotina</taxon>
        <taxon>Pichiomycetes</taxon>
        <taxon>Debaryomycetaceae</taxon>
        <taxon>Yamadazyma</taxon>
    </lineage>
</organism>
<name>A0ACA9Y977_9ASCO</name>